<proteinExistence type="inferred from homology"/>
<sequence>MKDIIVSLDGSGNYTSIQLAIDAASQYKDETVRILIKNGTYKEKLFIEQSNIELIGESKDKTIITYNDYGKKEFGEELMGTFRSYTVFIGGDHFKAENITFENSAGPGTIVGQAIAVYANGDQAVFNNCKFLGSQDTLFTGPLPLKEIIPGGFKGPGEHLERKPTCQLYSNCYIKGDIDFIFGSSKTVFYKCVIEAIDRNMKENAYITAPSTPANQDYGYVFIECDLISDAKEETVYLGRPWRNEGKVAYINCWMDKHIHREGWHNWNKVEAEATVEFVEYNSKGPGAKLESRAKWAKVLSEVEARKYSIEKILPNEMIKGLSESM</sequence>
<dbReference type="GO" id="GO:0045490">
    <property type="term" value="P:pectin catabolic process"/>
    <property type="evidence" value="ECO:0007669"/>
    <property type="project" value="UniProtKB-UniRule"/>
</dbReference>
<name>A0A4R3MKC9_9FIRM</name>
<dbReference type="GO" id="GO:0030599">
    <property type="term" value="F:pectinesterase activity"/>
    <property type="evidence" value="ECO:0007669"/>
    <property type="project" value="UniProtKB-UniRule"/>
</dbReference>
<evidence type="ECO:0000313" key="7">
    <source>
        <dbReference type="EMBL" id="TCT14883.1"/>
    </source>
</evidence>
<dbReference type="PANTHER" id="PTHR31321">
    <property type="entry name" value="ACYL-COA THIOESTER HYDROLASE YBHC-RELATED"/>
    <property type="match status" value="1"/>
</dbReference>
<dbReference type="AlphaFoldDB" id="A0A4R3MKC9"/>
<feature type="active site" evidence="4">
    <location>
        <position position="179"/>
    </location>
</feature>
<dbReference type="EC" id="3.1.1.11" evidence="5"/>
<dbReference type="Gene3D" id="2.160.20.10">
    <property type="entry name" value="Single-stranded right-handed beta-helix, Pectin lyase-like"/>
    <property type="match status" value="1"/>
</dbReference>
<evidence type="ECO:0000256" key="1">
    <source>
        <dbReference type="ARBA" id="ARBA00008891"/>
    </source>
</evidence>
<dbReference type="GO" id="GO:0009279">
    <property type="term" value="C:cell outer membrane"/>
    <property type="evidence" value="ECO:0007669"/>
    <property type="project" value="TreeGrafter"/>
</dbReference>
<dbReference type="InterPro" id="IPR011050">
    <property type="entry name" value="Pectin_lyase_fold/virulence"/>
</dbReference>
<feature type="domain" description="Pectinesterase catalytic" evidence="6">
    <location>
        <begin position="3"/>
        <end position="140"/>
    </location>
</feature>
<dbReference type="Pfam" id="PF01095">
    <property type="entry name" value="Pectinesterase"/>
    <property type="match status" value="2"/>
</dbReference>
<dbReference type="SUPFAM" id="SSF51126">
    <property type="entry name" value="Pectin lyase-like"/>
    <property type="match status" value="1"/>
</dbReference>
<keyword evidence="8" id="KW-1185">Reference proteome</keyword>
<comment type="catalytic activity">
    <reaction evidence="5">
        <text>[(1-&gt;4)-alpha-D-galacturonosyl methyl ester](n) + n H2O = [(1-&gt;4)-alpha-D-galacturonosyl](n) + n methanol + n H(+)</text>
        <dbReference type="Rhea" id="RHEA:22380"/>
        <dbReference type="Rhea" id="RHEA-COMP:14570"/>
        <dbReference type="Rhea" id="RHEA-COMP:14573"/>
        <dbReference type="ChEBI" id="CHEBI:15377"/>
        <dbReference type="ChEBI" id="CHEBI:15378"/>
        <dbReference type="ChEBI" id="CHEBI:17790"/>
        <dbReference type="ChEBI" id="CHEBI:140522"/>
        <dbReference type="ChEBI" id="CHEBI:140523"/>
        <dbReference type="EC" id="3.1.1.11"/>
    </reaction>
</comment>
<dbReference type="InterPro" id="IPR000070">
    <property type="entry name" value="Pectinesterase_cat"/>
</dbReference>
<reference evidence="7 8" key="1">
    <citation type="submission" date="2019-03" db="EMBL/GenBank/DDBJ databases">
        <title>Genomic Encyclopedia of Type Strains, Phase IV (KMG-IV): sequencing the most valuable type-strain genomes for metagenomic binning, comparative biology and taxonomic classification.</title>
        <authorList>
            <person name="Goeker M."/>
        </authorList>
    </citation>
    <scope>NUCLEOTIDE SEQUENCE [LARGE SCALE GENOMIC DNA]</scope>
    <source>
        <strain evidence="7 8">DSM 24629</strain>
    </source>
</reference>
<dbReference type="UniPathway" id="UPA00545">
    <property type="reaction ID" value="UER00823"/>
</dbReference>
<comment type="caution">
    <text evidence="7">The sequence shown here is derived from an EMBL/GenBank/DDBJ whole genome shotgun (WGS) entry which is preliminary data.</text>
</comment>
<dbReference type="GO" id="GO:0042545">
    <property type="term" value="P:cell wall modification"/>
    <property type="evidence" value="ECO:0007669"/>
    <property type="project" value="UniProtKB-UniRule"/>
</dbReference>
<keyword evidence="3 5" id="KW-0063">Aspartyl esterase</keyword>
<protein>
    <recommendedName>
        <fullName evidence="5">Pectinesterase</fullName>
        <ecNumber evidence="5">3.1.1.11</ecNumber>
    </recommendedName>
</protein>
<evidence type="ECO:0000313" key="8">
    <source>
        <dbReference type="Proteomes" id="UP000294902"/>
    </source>
</evidence>
<comment type="pathway">
    <text evidence="5">Glycan metabolism; pectin degradation; 2-dehydro-3-deoxy-D-gluconate from pectin: step 1/5.</text>
</comment>
<feature type="domain" description="Pectinesterase catalytic" evidence="6">
    <location>
        <begin position="165"/>
        <end position="314"/>
    </location>
</feature>
<dbReference type="PROSITE" id="PS00503">
    <property type="entry name" value="PECTINESTERASE_2"/>
    <property type="match status" value="1"/>
</dbReference>
<dbReference type="Proteomes" id="UP000294902">
    <property type="component" value="Unassembled WGS sequence"/>
</dbReference>
<dbReference type="InterPro" id="IPR033131">
    <property type="entry name" value="Pectinesterase_Asp_AS"/>
</dbReference>
<evidence type="ECO:0000256" key="2">
    <source>
        <dbReference type="ARBA" id="ARBA00022801"/>
    </source>
</evidence>
<evidence type="ECO:0000256" key="4">
    <source>
        <dbReference type="PROSITE-ProRule" id="PRU10040"/>
    </source>
</evidence>
<comment type="similarity">
    <text evidence="1">Belongs to the pectinesterase family.</text>
</comment>
<gene>
    <name evidence="7" type="ORF">EDC18_10431</name>
</gene>
<evidence type="ECO:0000256" key="5">
    <source>
        <dbReference type="RuleBase" id="RU000589"/>
    </source>
</evidence>
<dbReference type="PANTHER" id="PTHR31321:SF57">
    <property type="entry name" value="PECTINESTERASE 53-RELATED"/>
    <property type="match status" value="1"/>
</dbReference>
<evidence type="ECO:0000256" key="3">
    <source>
        <dbReference type="ARBA" id="ARBA00023085"/>
    </source>
</evidence>
<organism evidence="7 8">
    <name type="scientific">Natranaerovirga pectinivora</name>
    <dbReference type="NCBI Taxonomy" id="682400"/>
    <lineage>
        <taxon>Bacteria</taxon>
        <taxon>Bacillati</taxon>
        <taxon>Bacillota</taxon>
        <taxon>Clostridia</taxon>
        <taxon>Lachnospirales</taxon>
        <taxon>Natranaerovirgaceae</taxon>
        <taxon>Natranaerovirga</taxon>
    </lineage>
</organism>
<dbReference type="RefSeq" id="WP_165878510.1">
    <property type="nucleotide sequence ID" value="NZ_SMAL01000004.1"/>
</dbReference>
<accession>A0A4R3MKC9</accession>
<dbReference type="InterPro" id="IPR012334">
    <property type="entry name" value="Pectin_lyas_fold"/>
</dbReference>
<evidence type="ECO:0000259" key="6">
    <source>
        <dbReference type="Pfam" id="PF01095"/>
    </source>
</evidence>
<dbReference type="EMBL" id="SMAL01000004">
    <property type="protein sequence ID" value="TCT14883.1"/>
    <property type="molecule type" value="Genomic_DNA"/>
</dbReference>
<keyword evidence="2 5" id="KW-0378">Hydrolase</keyword>